<dbReference type="AlphaFoldDB" id="A0A915E004"/>
<dbReference type="Pfam" id="PF00854">
    <property type="entry name" value="PTR2"/>
    <property type="match status" value="2"/>
</dbReference>
<evidence type="ECO:0000256" key="7">
    <source>
        <dbReference type="RuleBase" id="RU003755"/>
    </source>
</evidence>
<dbReference type="PANTHER" id="PTHR11654">
    <property type="entry name" value="OLIGOPEPTIDE TRANSPORTER-RELATED"/>
    <property type="match status" value="1"/>
</dbReference>
<dbReference type="GO" id="GO:0006857">
    <property type="term" value="P:oligopeptide transport"/>
    <property type="evidence" value="ECO:0007669"/>
    <property type="project" value="InterPro"/>
</dbReference>
<dbReference type="GO" id="GO:0022857">
    <property type="term" value="F:transmembrane transporter activity"/>
    <property type="evidence" value="ECO:0007669"/>
    <property type="project" value="InterPro"/>
</dbReference>
<dbReference type="PROSITE" id="PS01023">
    <property type="entry name" value="PTR2_2"/>
    <property type="match status" value="1"/>
</dbReference>
<evidence type="ECO:0000256" key="5">
    <source>
        <dbReference type="ARBA" id="ARBA00022989"/>
    </source>
</evidence>
<feature type="region of interest" description="Disordered" evidence="8">
    <location>
        <begin position="1"/>
        <end position="101"/>
    </location>
</feature>
<comment type="similarity">
    <text evidence="2 7">Belongs to the major facilitator superfamily. Proton-dependent oligopeptide transporter (POT/PTR) (TC 2.A.17) family.</text>
</comment>
<accession>A0A915E004</accession>
<dbReference type="InterPro" id="IPR036259">
    <property type="entry name" value="MFS_trans_sf"/>
</dbReference>
<keyword evidence="10" id="KW-1185">Reference proteome</keyword>
<evidence type="ECO:0000256" key="4">
    <source>
        <dbReference type="ARBA" id="ARBA00022856"/>
    </source>
</evidence>
<keyword evidence="3 7" id="KW-0812">Transmembrane</keyword>
<proteinExistence type="inferred from homology"/>
<evidence type="ECO:0000256" key="2">
    <source>
        <dbReference type="ARBA" id="ARBA00005982"/>
    </source>
</evidence>
<evidence type="ECO:0000256" key="9">
    <source>
        <dbReference type="SAM" id="Phobius"/>
    </source>
</evidence>
<feature type="transmembrane region" description="Helical" evidence="9">
    <location>
        <begin position="162"/>
        <end position="184"/>
    </location>
</feature>
<evidence type="ECO:0000313" key="11">
    <source>
        <dbReference type="WBParaSite" id="jg24470"/>
    </source>
</evidence>
<evidence type="ECO:0000256" key="8">
    <source>
        <dbReference type="SAM" id="MobiDB-lite"/>
    </source>
</evidence>
<keyword evidence="4" id="KW-0571">Peptide transport</keyword>
<evidence type="ECO:0000256" key="1">
    <source>
        <dbReference type="ARBA" id="ARBA00004141"/>
    </source>
</evidence>
<feature type="compositionally biased region" description="Basic residues" evidence="8">
    <location>
        <begin position="50"/>
        <end position="63"/>
    </location>
</feature>
<reference evidence="11" key="1">
    <citation type="submission" date="2022-11" db="UniProtKB">
        <authorList>
            <consortium name="WormBaseParasite"/>
        </authorList>
    </citation>
    <scope>IDENTIFICATION</scope>
</reference>
<dbReference type="GO" id="GO:0016020">
    <property type="term" value="C:membrane"/>
    <property type="evidence" value="ECO:0007669"/>
    <property type="project" value="UniProtKB-SubCell"/>
</dbReference>
<dbReference type="Gene3D" id="1.20.1250.20">
    <property type="entry name" value="MFS general substrate transporter like domains"/>
    <property type="match status" value="2"/>
</dbReference>
<keyword evidence="6 9" id="KW-0472">Membrane</keyword>
<dbReference type="InterPro" id="IPR000109">
    <property type="entry name" value="POT_fam"/>
</dbReference>
<evidence type="ECO:0000256" key="6">
    <source>
        <dbReference type="ARBA" id="ARBA00023136"/>
    </source>
</evidence>
<dbReference type="Proteomes" id="UP000887574">
    <property type="component" value="Unplaced"/>
</dbReference>
<sequence length="376" mass="42737">MDSDHYLETASLDQQSKSKHPRQLYSPSVTEPLLAGQLDPLQAQQSTDKHTRKPTSYPRKKKQQANLYGRRSFRANRQGGRASPPATTVSTRSTSRDEEKNGGLLASLRRYPRGVFFVLGNEFCERFSFYGMRSILLLYLLILSPLFGSIAADNYFGRFRVILWVSLFYVAGHGLLSVGAIPYLPHLPRSILDFVADQFDEDRHQERTQFFSFFYFAINAGSLVAIMLTPILRGRVRCFGSQFCFPLAFGVPGVLMFGKVNAKLRGQDTAQHWLDYAAPKYSEKNLLPGVKSLVSILFVPIVFFWALFDQQGSTWFLQARRMDGRVGPLTILPDQMNTFNPLIIIIMVPIFEAFIYPCLRKVCNVTPFAKWLLVGF</sequence>
<comment type="subcellular location">
    <subcellularLocation>
        <location evidence="1 7">Membrane</location>
        <topology evidence="1 7">Multi-pass membrane protein</topology>
    </subcellularLocation>
</comment>
<feature type="transmembrane region" description="Helical" evidence="9">
    <location>
        <begin position="136"/>
        <end position="156"/>
    </location>
</feature>
<protein>
    <submittedName>
        <fullName evidence="11">Uncharacterized protein</fullName>
    </submittedName>
</protein>
<evidence type="ECO:0000256" key="3">
    <source>
        <dbReference type="ARBA" id="ARBA00022692"/>
    </source>
</evidence>
<keyword evidence="5 9" id="KW-1133">Transmembrane helix</keyword>
<organism evidence="10 11">
    <name type="scientific">Ditylenchus dipsaci</name>
    <dbReference type="NCBI Taxonomy" id="166011"/>
    <lineage>
        <taxon>Eukaryota</taxon>
        <taxon>Metazoa</taxon>
        <taxon>Ecdysozoa</taxon>
        <taxon>Nematoda</taxon>
        <taxon>Chromadorea</taxon>
        <taxon>Rhabditida</taxon>
        <taxon>Tylenchina</taxon>
        <taxon>Tylenchomorpha</taxon>
        <taxon>Sphaerularioidea</taxon>
        <taxon>Anguinidae</taxon>
        <taxon>Anguininae</taxon>
        <taxon>Ditylenchus</taxon>
    </lineage>
</organism>
<keyword evidence="7" id="KW-0813">Transport</keyword>
<keyword evidence="4" id="KW-0653">Protein transport</keyword>
<feature type="transmembrane region" description="Helical" evidence="9">
    <location>
        <begin position="213"/>
        <end position="233"/>
    </location>
</feature>
<feature type="transmembrane region" description="Helical" evidence="9">
    <location>
        <begin position="339"/>
        <end position="359"/>
    </location>
</feature>
<feature type="transmembrane region" description="Helical" evidence="9">
    <location>
        <begin position="290"/>
        <end position="308"/>
    </location>
</feature>
<name>A0A915E004_9BILA</name>
<dbReference type="WBParaSite" id="jg24470">
    <property type="protein sequence ID" value="jg24470"/>
    <property type="gene ID" value="jg24470"/>
</dbReference>
<dbReference type="InterPro" id="IPR018456">
    <property type="entry name" value="PTR2_symporter_CS"/>
</dbReference>
<evidence type="ECO:0000313" key="10">
    <source>
        <dbReference type="Proteomes" id="UP000887574"/>
    </source>
</evidence>